<organism evidence="1 2">
    <name type="scientific">Bauhinia variegata</name>
    <name type="common">Purple orchid tree</name>
    <name type="synonym">Phanera variegata</name>
    <dbReference type="NCBI Taxonomy" id="167791"/>
    <lineage>
        <taxon>Eukaryota</taxon>
        <taxon>Viridiplantae</taxon>
        <taxon>Streptophyta</taxon>
        <taxon>Embryophyta</taxon>
        <taxon>Tracheophyta</taxon>
        <taxon>Spermatophyta</taxon>
        <taxon>Magnoliopsida</taxon>
        <taxon>eudicotyledons</taxon>
        <taxon>Gunneridae</taxon>
        <taxon>Pentapetalae</taxon>
        <taxon>rosids</taxon>
        <taxon>fabids</taxon>
        <taxon>Fabales</taxon>
        <taxon>Fabaceae</taxon>
        <taxon>Cercidoideae</taxon>
        <taxon>Cercideae</taxon>
        <taxon>Bauhiniinae</taxon>
        <taxon>Bauhinia</taxon>
    </lineage>
</organism>
<evidence type="ECO:0000313" key="2">
    <source>
        <dbReference type="Proteomes" id="UP000828941"/>
    </source>
</evidence>
<dbReference type="Proteomes" id="UP000828941">
    <property type="component" value="Chromosome 13"/>
</dbReference>
<sequence>MGNCCGQPKTASSTEWGGEDWGSLTSKHKKTSSSKVFDESLQLNARVAERERALGALRASADENGKVKIRISKKELEDLLAGKTEKQQQKQKQKEQFLSAEQALLRLLNTSNRIHHRPWRPVLQSIPEVE</sequence>
<comment type="caution">
    <text evidence="1">The sequence shown here is derived from an EMBL/GenBank/DDBJ whole genome shotgun (WGS) entry which is preliminary data.</text>
</comment>
<proteinExistence type="predicted"/>
<protein>
    <submittedName>
        <fullName evidence="1">Uncharacterized protein</fullName>
    </submittedName>
</protein>
<accession>A0ACB9KN41</accession>
<evidence type="ECO:0000313" key="1">
    <source>
        <dbReference type="EMBL" id="KAI4298679.1"/>
    </source>
</evidence>
<reference evidence="1 2" key="1">
    <citation type="journal article" date="2022" name="DNA Res.">
        <title>Chromosomal-level genome assembly of the orchid tree Bauhinia variegata (Leguminosae; Cercidoideae) supports the allotetraploid origin hypothesis of Bauhinia.</title>
        <authorList>
            <person name="Zhong Y."/>
            <person name="Chen Y."/>
            <person name="Zheng D."/>
            <person name="Pang J."/>
            <person name="Liu Y."/>
            <person name="Luo S."/>
            <person name="Meng S."/>
            <person name="Qian L."/>
            <person name="Wei D."/>
            <person name="Dai S."/>
            <person name="Zhou R."/>
        </authorList>
    </citation>
    <scope>NUCLEOTIDE SEQUENCE [LARGE SCALE GENOMIC DNA]</scope>
    <source>
        <strain evidence="1">BV-YZ2020</strain>
    </source>
</reference>
<gene>
    <name evidence="1" type="ORF">L6164_032211</name>
</gene>
<name>A0ACB9KN41_BAUVA</name>
<dbReference type="EMBL" id="CM039438">
    <property type="protein sequence ID" value="KAI4298679.1"/>
    <property type="molecule type" value="Genomic_DNA"/>
</dbReference>
<keyword evidence="2" id="KW-1185">Reference proteome</keyword>